<protein>
    <submittedName>
        <fullName evidence="8">Cation:proton antiporter</fullName>
    </submittedName>
</protein>
<feature type="transmembrane region" description="Helical" evidence="6">
    <location>
        <begin position="337"/>
        <end position="355"/>
    </location>
</feature>
<organism evidence="8 9">
    <name type="scientific">Faecalicatena faecalis</name>
    <dbReference type="NCBI Taxonomy" id="2726362"/>
    <lineage>
        <taxon>Bacteria</taxon>
        <taxon>Bacillati</taxon>
        <taxon>Bacillota</taxon>
        <taxon>Clostridia</taxon>
        <taxon>Lachnospirales</taxon>
        <taxon>Lachnospiraceae</taxon>
        <taxon>Faecalicatena</taxon>
    </lineage>
</organism>
<keyword evidence="2 6" id="KW-0812">Transmembrane</keyword>
<evidence type="ECO:0000313" key="8">
    <source>
        <dbReference type="EMBL" id="MBU3877254.1"/>
    </source>
</evidence>
<feature type="transmembrane region" description="Helical" evidence="6">
    <location>
        <begin position="158"/>
        <end position="183"/>
    </location>
</feature>
<evidence type="ECO:0000256" key="3">
    <source>
        <dbReference type="ARBA" id="ARBA00022989"/>
    </source>
</evidence>
<gene>
    <name evidence="8" type="ORF">HGO97_015720</name>
</gene>
<evidence type="ECO:0000256" key="1">
    <source>
        <dbReference type="ARBA" id="ARBA00004141"/>
    </source>
</evidence>
<evidence type="ECO:0000256" key="6">
    <source>
        <dbReference type="SAM" id="Phobius"/>
    </source>
</evidence>
<feature type="domain" description="Cation/H+ exchanger transmembrane" evidence="7">
    <location>
        <begin position="23"/>
        <end position="377"/>
    </location>
</feature>
<feature type="transmembrane region" description="Helical" evidence="6">
    <location>
        <begin position="43"/>
        <end position="62"/>
    </location>
</feature>
<comment type="subcellular location">
    <subcellularLocation>
        <location evidence="1">Membrane</location>
        <topology evidence="1">Multi-pass membrane protein</topology>
    </subcellularLocation>
</comment>
<keyword evidence="9" id="KW-1185">Reference proteome</keyword>
<feature type="transmembrane region" description="Helical" evidence="6">
    <location>
        <begin position="68"/>
        <end position="85"/>
    </location>
</feature>
<feature type="transmembrane region" description="Helical" evidence="6">
    <location>
        <begin position="12"/>
        <end position="31"/>
    </location>
</feature>
<evidence type="ECO:0000313" key="9">
    <source>
        <dbReference type="Proteomes" id="UP000723714"/>
    </source>
</evidence>
<feature type="compositionally biased region" description="Basic and acidic residues" evidence="5">
    <location>
        <begin position="409"/>
        <end position="422"/>
    </location>
</feature>
<feature type="region of interest" description="Disordered" evidence="5">
    <location>
        <begin position="437"/>
        <end position="464"/>
    </location>
</feature>
<feature type="transmembrane region" description="Helical" evidence="6">
    <location>
        <begin position="229"/>
        <end position="262"/>
    </location>
</feature>
<dbReference type="EMBL" id="JABACJ020000016">
    <property type="protein sequence ID" value="MBU3877254.1"/>
    <property type="molecule type" value="Genomic_DNA"/>
</dbReference>
<evidence type="ECO:0000256" key="5">
    <source>
        <dbReference type="SAM" id="MobiDB-lite"/>
    </source>
</evidence>
<reference evidence="8 9" key="1">
    <citation type="submission" date="2021-06" db="EMBL/GenBank/DDBJ databases">
        <title>Faecalicatena sp. nov. isolated from porcine feces.</title>
        <authorList>
            <person name="Oh B.S."/>
            <person name="Lee J.H."/>
        </authorList>
    </citation>
    <scope>NUCLEOTIDE SEQUENCE [LARGE SCALE GENOMIC DNA]</scope>
    <source>
        <strain evidence="8 9">AGMB00832</strain>
    </source>
</reference>
<dbReference type="InterPro" id="IPR006153">
    <property type="entry name" value="Cation/H_exchanger_TM"/>
</dbReference>
<feature type="transmembrane region" description="Helical" evidence="6">
    <location>
        <begin position="195"/>
        <end position="217"/>
    </location>
</feature>
<keyword evidence="3 6" id="KW-1133">Transmembrane helix</keyword>
<evidence type="ECO:0000256" key="4">
    <source>
        <dbReference type="ARBA" id="ARBA00023136"/>
    </source>
</evidence>
<name>A0ABS6D6N5_9FIRM</name>
<feature type="transmembrane region" description="Helical" evidence="6">
    <location>
        <begin position="282"/>
        <end position="312"/>
    </location>
</feature>
<feature type="compositionally biased region" description="Acidic residues" evidence="5">
    <location>
        <begin position="439"/>
        <end position="448"/>
    </location>
</feature>
<feature type="region of interest" description="Disordered" evidence="5">
    <location>
        <begin position="401"/>
        <end position="422"/>
    </location>
</feature>
<keyword evidence="4 6" id="KW-0472">Membrane</keyword>
<dbReference type="PANTHER" id="PTHR43021">
    <property type="entry name" value="NA(+)/H(+) ANTIPORTER-RELATED"/>
    <property type="match status" value="1"/>
</dbReference>
<comment type="caution">
    <text evidence="8">The sequence shown here is derived from an EMBL/GenBank/DDBJ whole genome shotgun (WGS) entry which is preliminary data.</text>
</comment>
<dbReference type="Proteomes" id="UP000723714">
    <property type="component" value="Unassembled WGS sequence"/>
</dbReference>
<evidence type="ECO:0000259" key="7">
    <source>
        <dbReference type="Pfam" id="PF00999"/>
    </source>
</evidence>
<proteinExistence type="predicted"/>
<sequence length="464" mass="50536">MQQYFVDLSEETRILLVLFIILFAGFLITRITNRLNLPKVSGYILAGILIGPGCLNMIPADIFSHMEFVSDLALAFIAFGVGKYFKKDVIQKTGIRIIIITLFEALTAGILVALSMRIIFHLDWDFSLILGAIATATAPASTMMTINQYKAKGEFVNILLQVAALDDVVCLLTFSAVAAIAGGHDMGHKADAAEIVMPIFLNLFALLLGFFCGYVLSRLLIPARSKDNRLILAIAMLLGLSAICTAFDISPLLSCMVFGASYINLTKDKKLYRQLNNFTPPIMSIFFIVSGINLDISALATVGVVGAVYFVIRIAGKYLGCYISCLLVKTDQKIRNYMGLALIPQAGVAIGLAFLGRRLLPGTTGKLLMTIILSSSVLYEMVGPVCAKIALIYSGCIPRKPSTGSNEKSISKPRIEGTKENDDGTMIMKHLEEMQAGLEDPDDFDMEGESTCKKPKAAKEKEHE</sequence>
<feature type="transmembrane region" description="Helical" evidence="6">
    <location>
        <begin position="97"/>
        <end position="120"/>
    </location>
</feature>
<feature type="transmembrane region" description="Helical" evidence="6">
    <location>
        <begin position="126"/>
        <end position="146"/>
    </location>
</feature>
<accession>A0ABS6D6N5</accession>
<evidence type="ECO:0000256" key="2">
    <source>
        <dbReference type="ARBA" id="ARBA00022692"/>
    </source>
</evidence>
<dbReference type="RefSeq" id="WP_216243597.1">
    <property type="nucleotide sequence ID" value="NZ_JABACJ020000016.1"/>
</dbReference>
<feature type="transmembrane region" description="Helical" evidence="6">
    <location>
        <begin position="367"/>
        <end position="391"/>
    </location>
</feature>
<dbReference type="Pfam" id="PF00999">
    <property type="entry name" value="Na_H_Exchanger"/>
    <property type="match status" value="1"/>
</dbReference>
<dbReference type="PANTHER" id="PTHR43021:SF2">
    <property type="entry name" value="CATION_H+ EXCHANGER DOMAIN-CONTAINING PROTEIN"/>
    <property type="match status" value="1"/>
</dbReference>